<sequence>MEMSQMRLTALKQQQKRLIKYQEEAKQQLDEMNRERQTQEQPTTSRDNFTEMQNHQSHSSGNYNLPNRMYAANQIGVATTLPHSTEGLDPEHGPSSHHSHDE</sequence>
<dbReference type="AlphaFoldDB" id="A0A0L7KMN6"/>
<accession>A0A0L7KMN6</accession>
<feature type="compositionally biased region" description="Polar residues" evidence="1">
    <location>
        <begin position="39"/>
        <end position="65"/>
    </location>
</feature>
<feature type="non-terminal residue" evidence="2">
    <location>
        <position position="102"/>
    </location>
</feature>
<evidence type="ECO:0000256" key="1">
    <source>
        <dbReference type="SAM" id="MobiDB-lite"/>
    </source>
</evidence>
<organism evidence="2 3">
    <name type="scientific">Operophtera brumata</name>
    <name type="common">Winter moth</name>
    <name type="synonym">Phalaena brumata</name>
    <dbReference type="NCBI Taxonomy" id="104452"/>
    <lineage>
        <taxon>Eukaryota</taxon>
        <taxon>Metazoa</taxon>
        <taxon>Ecdysozoa</taxon>
        <taxon>Arthropoda</taxon>
        <taxon>Hexapoda</taxon>
        <taxon>Insecta</taxon>
        <taxon>Pterygota</taxon>
        <taxon>Neoptera</taxon>
        <taxon>Endopterygota</taxon>
        <taxon>Lepidoptera</taxon>
        <taxon>Glossata</taxon>
        <taxon>Ditrysia</taxon>
        <taxon>Geometroidea</taxon>
        <taxon>Geometridae</taxon>
        <taxon>Larentiinae</taxon>
        <taxon>Operophtera</taxon>
    </lineage>
</organism>
<comment type="caution">
    <text evidence="2">The sequence shown here is derived from an EMBL/GenBank/DDBJ whole genome shotgun (WGS) entry which is preliminary data.</text>
</comment>
<evidence type="ECO:0000313" key="3">
    <source>
        <dbReference type="Proteomes" id="UP000037510"/>
    </source>
</evidence>
<name>A0A0L7KMN6_OPEBR</name>
<feature type="compositionally biased region" description="Basic and acidic residues" evidence="1">
    <location>
        <begin position="22"/>
        <end position="38"/>
    </location>
</feature>
<dbReference type="Proteomes" id="UP000037510">
    <property type="component" value="Unassembled WGS sequence"/>
</dbReference>
<evidence type="ECO:0000313" key="2">
    <source>
        <dbReference type="EMBL" id="KOB64553.1"/>
    </source>
</evidence>
<dbReference type="EMBL" id="JTDY01008475">
    <property type="protein sequence ID" value="KOB64553.1"/>
    <property type="molecule type" value="Genomic_DNA"/>
</dbReference>
<gene>
    <name evidence="2" type="ORF">OBRU01_24030</name>
</gene>
<proteinExistence type="predicted"/>
<keyword evidence="3" id="KW-1185">Reference proteome</keyword>
<reference evidence="2 3" key="1">
    <citation type="journal article" date="2015" name="Genome Biol. Evol.">
        <title>The genome of winter moth (Operophtera brumata) provides a genomic perspective on sexual dimorphism and phenology.</title>
        <authorList>
            <person name="Derks M.F."/>
            <person name="Smit S."/>
            <person name="Salis L."/>
            <person name="Schijlen E."/>
            <person name="Bossers A."/>
            <person name="Mateman C."/>
            <person name="Pijl A.S."/>
            <person name="de Ridder D."/>
            <person name="Groenen M.A."/>
            <person name="Visser M.E."/>
            <person name="Megens H.J."/>
        </authorList>
    </citation>
    <scope>NUCLEOTIDE SEQUENCE [LARGE SCALE GENOMIC DNA]</scope>
    <source>
        <strain evidence="2">WM2013NL</strain>
        <tissue evidence="2">Head and thorax</tissue>
    </source>
</reference>
<feature type="region of interest" description="Disordered" evidence="1">
    <location>
        <begin position="22"/>
        <end position="102"/>
    </location>
</feature>
<protein>
    <submittedName>
        <fullName evidence="2">Uncharacterized protein</fullName>
    </submittedName>
</protein>
<feature type="compositionally biased region" description="Basic and acidic residues" evidence="1">
    <location>
        <begin position="89"/>
        <end position="102"/>
    </location>
</feature>